<feature type="transmembrane region" description="Helical" evidence="1">
    <location>
        <begin position="73"/>
        <end position="93"/>
    </location>
</feature>
<gene>
    <name evidence="2" type="ORF">LCB40_03100</name>
</gene>
<reference evidence="2" key="1">
    <citation type="submission" date="2020-08" db="EMBL/GenBank/DDBJ databases">
        <title>Taxonomic study for Lactobacillus species isolated from hardwood bark.</title>
        <authorList>
            <person name="Tohno M."/>
            <person name="Tanizawa Y."/>
        </authorList>
    </citation>
    <scope>NUCLEOTIDE SEQUENCE</scope>
    <source>
        <strain evidence="2">B40</strain>
    </source>
</reference>
<name>A0A916VHQ2_9LACO</name>
<evidence type="ECO:0000256" key="1">
    <source>
        <dbReference type="SAM" id="Phobius"/>
    </source>
</evidence>
<keyword evidence="3" id="KW-1185">Reference proteome</keyword>
<dbReference type="EMBL" id="BMAY01000002">
    <property type="protein sequence ID" value="GFZ26430.1"/>
    <property type="molecule type" value="Genomic_DNA"/>
</dbReference>
<keyword evidence="1" id="KW-0472">Membrane</keyword>
<evidence type="ECO:0000313" key="3">
    <source>
        <dbReference type="Proteomes" id="UP000677218"/>
    </source>
</evidence>
<comment type="caution">
    <text evidence="2">The sequence shown here is derived from an EMBL/GenBank/DDBJ whole genome shotgun (WGS) entry which is preliminary data.</text>
</comment>
<keyword evidence="1" id="KW-0812">Transmembrane</keyword>
<sequence length="122" mass="13925">MQTWRKVLVVLSFILGLDGIADAIFVGHSLLPGQLETSWLPPIGFFIVALLIAIEIGLMVLAEKYPIYLYHGYLIFLWCSFIYTVIGMATTILLDYSTLINVIIIINSVLLRFIYRDERNLE</sequence>
<accession>A0A916VHQ2</accession>
<protein>
    <submittedName>
        <fullName evidence="2">Uncharacterized protein</fullName>
    </submittedName>
</protein>
<feature type="transmembrane region" description="Helical" evidence="1">
    <location>
        <begin position="99"/>
        <end position="115"/>
    </location>
</feature>
<proteinExistence type="predicted"/>
<evidence type="ECO:0000313" key="2">
    <source>
        <dbReference type="EMBL" id="GFZ26430.1"/>
    </source>
</evidence>
<dbReference type="AlphaFoldDB" id="A0A916VHQ2"/>
<feature type="transmembrane region" description="Helical" evidence="1">
    <location>
        <begin position="39"/>
        <end position="61"/>
    </location>
</feature>
<keyword evidence="1" id="KW-1133">Transmembrane helix</keyword>
<organism evidence="2 3">
    <name type="scientific">Lactobacillus corticis</name>
    <dbReference type="NCBI Taxonomy" id="2201249"/>
    <lineage>
        <taxon>Bacteria</taxon>
        <taxon>Bacillati</taxon>
        <taxon>Bacillota</taxon>
        <taxon>Bacilli</taxon>
        <taxon>Lactobacillales</taxon>
        <taxon>Lactobacillaceae</taxon>
        <taxon>Lactobacillus</taxon>
    </lineage>
</organism>
<dbReference type="Proteomes" id="UP000677218">
    <property type="component" value="Unassembled WGS sequence"/>
</dbReference>
<dbReference type="RefSeq" id="WP_212780135.1">
    <property type="nucleotide sequence ID" value="NZ_BMAY01000002.1"/>
</dbReference>